<feature type="compositionally biased region" description="Pro residues" evidence="1">
    <location>
        <begin position="408"/>
        <end position="419"/>
    </location>
</feature>
<feature type="region of interest" description="Disordered" evidence="1">
    <location>
        <begin position="376"/>
        <end position="419"/>
    </location>
</feature>
<dbReference type="Proteomes" id="UP001189429">
    <property type="component" value="Unassembled WGS sequence"/>
</dbReference>
<evidence type="ECO:0000313" key="2">
    <source>
        <dbReference type="EMBL" id="CAK0850041.1"/>
    </source>
</evidence>
<proteinExistence type="predicted"/>
<accession>A0ABN9TUX1</accession>
<keyword evidence="3" id="KW-1185">Reference proteome</keyword>
<feature type="region of interest" description="Disordered" evidence="1">
    <location>
        <begin position="62"/>
        <end position="109"/>
    </location>
</feature>
<reference evidence="2" key="1">
    <citation type="submission" date="2023-10" db="EMBL/GenBank/DDBJ databases">
        <authorList>
            <person name="Chen Y."/>
            <person name="Shah S."/>
            <person name="Dougan E. K."/>
            <person name="Thang M."/>
            <person name="Chan C."/>
        </authorList>
    </citation>
    <scope>NUCLEOTIDE SEQUENCE [LARGE SCALE GENOMIC DNA]</scope>
</reference>
<dbReference type="EMBL" id="CAUYUJ010015116">
    <property type="protein sequence ID" value="CAK0850041.1"/>
    <property type="molecule type" value="Genomic_DNA"/>
</dbReference>
<comment type="caution">
    <text evidence="2">The sequence shown here is derived from an EMBL/GenBank/DDBJ whole genome shotgun (WGS) entry which is preliminary data.</text>
</comment>
<protein>
    <submittedName>
        <fullName evidence="2">Uncharacterized protein</fullName>
    </submittedName>
</protein>
<evidence type="ECO:0000256" key="1">
    <source>
        <dbReference type="SAM" id="MobiDB-lite"/>
    </source>
</evidence>
<organism evidence="2 3">
    <name type="scientific">Prorocentrum cordatum</name>
    <dbReference type="NCBI Taxonomy" id="2364126"/>
    <lineage>
        <taxon>Eukaryota</taxon>
        <taxon>Sar</taxon>
        <taxon>Alveolata</taxon>
        <taxon>Dinophyceae</taxon>
        <taxon>Prorocentrales</taxon>
        <taxon>Prorocentraceae</taxon>
        <taxon>Prorocentrum</taxon>
    </lineage>
</organism>
<name>A0ABN9TUX1_9DINO</name>
<gene>
    <name evidence="2" type="ORF">PCOR1329_LOCUS42584</name>
</gene>
<sequence>MSKPAAARRRPRGLRVGSAARLAPVAALFVAVGHRGELARPETTWATPRVLADYAPQPRWEARRGARGALPQARSAGGGRGRRGAARGEPRGGRRAAAQAAGAGRERSDKAALEAAVDENFASLGPEQIAQLQIKVAEDILRPEPGQPGQRARGRAPGLHAEAHGVLQRAHHGGLLDHKKMNIMGDVQRVLKKAENPLPLLMVLQINIQQAQEEGDEDKLRALMHIYTVMNEEMEKKVSKVQALLNKLLRMEDFDPNVRENILRHHLQPAEVAAPPGLDDFDDEPSAPTLSAALVPPERLAKGIAELVAKVDQSLQAALGEDDNTERFETLEKVRQVAKDDARRIIGDIYGDGEMNSFSADLTPTFHTLMAHKARMNPNEAPAPPTAAEAAASRGNAVQVGAEAQGAPPSPGPTTPMPQ</sequence>
<evidence type="ECO:0000313" key="3">
    <source>
        <dbReference type="Proteomes" id="UP001189429"/>
    </source>
</evidence>